<evidence type="ECO:0000313" key="3">
    <source>
        <dbReference type="Proteomes" id="UP000191680"/>
    </source>
</evidence>
<proteinExistence type="predicted"/>
<dbReference type="InterPro" id="IPR036691">
    <property type="entry name" value="Endo/exonu/phosph_ase_sf"/>
</dbReference>
<keyword evidence="2" id="KW-0540">Nuclease</keyword>
<accession>A0A1V6LW27</accession>
<evidence type="ECO:0000259" key="1">
    <source>
        <dbReference type="Pfam" id="PF19580"/>
    </source>
</evidence>
<keyword evidence="2" id="KW-0378">Hydrolase</keyword>
<gene>
    <name evidence="2" type="ORF">BUL40_02225</name>
</gene>
<sequence length="345" mass="39863">MGLIILFVNVILYFNCYGQENYRVRTVVFYNLENLFDIKNDSLVHDDDRTPTGKYNWTQEKYESKLNAVAKVLSEIGKDRTGTTPDIIGVCEVETKNVLLDLISTTTLKDYGYQIIHFNSPDERGIDVALLYKESSFLPIAFNSHRLLLFNEEGFRDYTRDQLVVTGIMDGEKLSFIVNHWPSRSGGEKRSRPNRIKAALLNKRIIDSIRRENPLAKIISMGDLNDDPRDASLKTVLRTKGKLKALDSLGLYNPMEKLYRQGLGTLAYRDRWNLFDQFLLTPSLVTANRKGLHYWQAHIFSPDYLMVQEGRYKGYPFRTYVGTTYQGGYADHFPVYLYLLKMVTD</sequence>
<dbReference type="PANTHER" id="PTHR42834:SF1">
    <property type="entry name" value="ENDONUCLEASE_EXONUCLEASE_PHOSPHATASE FAMILY PROTEIN (AFU_ORTHOLOGUE AFUA_3G09210)"/>
    <property type="match status" value="1"/>
</dbReference>
<name>A0A1V6LW27_9FLAO</name>
<feature type="domain" description="Endonuclease/exonuclease/phosphatase" evidence="1">
    <location>
        <begin position="26"/>
        <end position="341"/>
    </location>
</feature>
<dbReference type="RefSeq" id="WP_244901806.1">
    <property type="nucleotide sequence ID" value="NZ_MTBC01000001.1"/>
</dbReference>
<dbReference type="InterPro" id="IPR005135">
    <property type="entry name" value="Endo/exonuclease/phosphatase"/>
</dbReference>
<dbReference type="PANTHER" id="PTHR42834">
    <property type="entry name" value="ENDONUCLEASE/EXONUCLEASE/PHOSPHATASE FAMILY PROTEIN (AFU_ORTHOLOGUE AFUA_3G09210)"/>
    <property type="match status" value="1"/>
</dbReference>
<dbReference type="Gene3D" id="3.60.10.10">
    <property type="entry name" value="Endonuclease/exonuclease/phosphatase"/>
    <property type="match status" value="1"/>
</dbReference>
<protein>
    <submittedName>
        <fullName evidence="2">Endonuclease</fullName>
    </submittedName>
</protein>
<dbReference type="SUPFAM" id="SSF56219">
    <property type="entry name" value="DNase I-like"/>
    <property type="match status" value="1"/>
</dbReference>
<dbReference type="AlphaFoldDB" id="A0A1V6LW27"/>
<keyword evidence="3" id="KW-1185">Reference proteome</keyword>
<dbReference type="GO" id="GO:0004519">
    <property type="term" value="F:endonuclease activity"/>
    <property type="evidence" value="ECO:0007669"/>
    <property type="project" value="UniProtKB-KW"/>
</dbReference>
<dbReference type="Pfam" id="PF19580">
    <property type="entry name" value="Exo_endo_phos_3"/>
    <property type="match status" value="1"/>
</dbReference>
<evidence type="ECO:0000313" key="2">
    <source>
        <dbReference type="EMBL" id="OQD44391.1"/>
    </source>
</evidence>
<organism evidence="2 3">
    <name type="scientific">Croceivirga radicis</name>
    <dbReference type="NCBI Taxonomy" id="1929488"/>
    <lineage>
        <taxon>Bacteria</taxon>
        <taxon>Pseudomonadati</taxon>
        <taxon>Bacteroidota</taxon>
        <taxon>Flavobacteriia</taxon>
        <taxon>Flavobacteriales</taxon>
        <taxon>Flavobacteriaceae</taxon>
        <taxon>Croceivirga</taxon>
    </lineage>
</organism>
<dbReference type="EMBL" id="MTBC01000001">
    <property type="protein sequence ID" value="OQD44391.1"/>
    <property type="molecule type" value="Genomic_DNA"/>
</dbReference>
<reference evidence="2 3" key="1">
    <citation type="submission" date="2016-12" db="EMBL/GenBank/DDBJ databases">
        <authorList>
            <person name="Song W.-J."/>
            <person name="Kurnit D.M."/>
        </authorList>
    </citation>
    <scope>NUCLEOTIDE SEQUENCE [LARGE SCALE GENOMIC DNA]</scope>
    <source>
        <strain evidence="2 3">HSG9</strain>
    </source>
</reference>
<comment type="caution">
    <text evidence="2">The sequence shown here is derived from an EMBL/GenBank/DDBJ whole genome shotgun (WGS) entry which is preliminary data.</text>
</comment>
<keyword evidence="2" id="KW-0255">Endonuclease</keyword>
<dbReference type="Proteomes" id="UP000191680">
    <property type="component" value="Unassembled WGS sequence"/>
</dbReference>